<dbReference type="Proteomes" id="UP000806378">
    <property type="component" value="Unassembled WGS sequence"/>
</dbReference>
<evidence type="ECO:0000313" key="2">
    <source>
        <dbReference type="Proteomes" id="UP000806378"/>
    </source>
</evidence>
<dbReference type="EMBL" id="MU090419">
    <property type="protein sequence ID" value="KAF7847904.1"/>
    <property type="molecule type" value="Genomic_DNA"/>
</dbReference>
<proteinExistence type="predicted"/>
<protein>
    <submittedName>
        <fullName evidence="1">Uncharacterized protein</fullName>
    </submittedName>
</protein>
<dbReference type="Gramene" id="rna-gnl|WGS:JABURB|Cocit.L2465.1">
    <property type="protein sequence ID" value="cds-KAF7847904.1"/>
    <property type="gene ID" value="gene-BT93_L2465"/>
</dbReference>
<keyword evidence="2" id="KW-1185">Reference proteome</keyword>
<reference evidence="1" key="1">
    <citation type="submission" date="2020-05" db="EMBL/GenBank/DDBJ databases">
        <title>WGS assembly of Corymbia citriodora subspecies variegata.</title>
        <authorList>
            <person name="Barry K."/>
            <person name="Hundley H."/>
            <person name="Shu S."/>
            <person name="Jenkins J."/>
            <person name="Grimwood J."/>
            <person name="Baten A."/>
        </authorList>
    </citation>
    <scope>NUCLEOTIDE SEQUENCE</scope>
    <source>
        <strain evidence="1">CV2-018</strain>
    </source>
</reference>
<accession>A0A8T0CKY3</accession>
<dbReference type="AlphaFoldDB" id="A0A8T0CKY3"/>
<organism evidence="1 2">
    <name type="scientific">Corymbia citriodora subsp. variegata</name>
    <dbReference type="NCBI Taxonomy" id="360336"/>
    <lineage>
        <taxon>Eukaryota</taxon>
        <taxon>Viridiplantae</taxon>
        <taxon>Streptophyta</taxon>
        <taxon>Embryophyta</taxon>
        <taxon>Tracheophyta</taxon>
        <taxon>Spermatophyta</taxon>
        <taxon>Magnoliopsida</taxon>
        <taxon>eudicotyledons</taxon>
        <taxon>Gunneridae</taxon>
        <taxon>Pentapetalae</taxon>
        <taxon>rosids</taxon>
        <taxon>malvids</taxon>
        <taxon>Myrtales</taxon>
        <taxon>Myrtaceae</taxon>
        <taxon>Myrtoideae</taxon>
        <taxon>Eucalypteae</taxon>
        <taxon>Corymbia</taxon>
    </lineage>
</organism>
<name>A0A8T0CKY3_CORYI</name>
<comment type="caution">
    <text evidence="1">The sequence shown here is derived from an EMBL/GenBank/DDBJ whole genome shotgun (WGS) entry which is preliminary data.</text>
</comment>
<evidence type="ECO:0000313" key="1">
    <source>
        <dbReference type="EMBL" id="KAF7847904.1"/>
    </source>
</evidence>
<sequence>MRAKAIKFHNVAMAFVNNSICSFTHIVLGVESFCGLNDSIIENFAIITQNTHEIQIICRFVVLHNLFATMIDDYNNNQDARDYETPQERENENNYDSSSNMSITFLVLGRIASW</sequence>
<gene>
    <name evidence="1" type="ORF">BT93_L2465</name>
</gene>